<keyword evidence="3" id="KW-1185">Reference proteome</keyword>
<proteinExistence type="predicted"/>
<evidence type="ECO:0000313" key="3">
    <source>
        <dbReference type="Proteomes" id="UP001589890"/>
    </source>
</evidence>
<dbReference type="RefSeq" id="WP_380043700.1">
    <property type="nucleotide sequence ID" value="NZ_JBHLTC010000002.1"/>
</dbReference>
<organism evidence="2 3">
    <name type="scientific">Kribbella deserti</name>
    <dbReference type="NCBI Taxonomy" id="1926257"/>
    <lineage>
        <taxon>Bacteria</taxon>
        <taxon>Bacillati</taxon>
        <taxon>Actinomycetota</taxon>
        <taxon>Actinomycetes</taxon>
        <taxon>Propionibacteriales</taxon>
        <taxon>Kribbellaceae</taxon>
        <taxon>Kribbella</taxon>
    </lineage>
</organism>
<dbReference type="Proteomes" id="UP001589890">
    <property type="component" value="Unassembled WGS sequence"/>
</dbReference>
<reference evidence="2 3" key="1">
    <citation type="submission" date="2024-09" db="EMBL/GenBank/DDBJ databases">
        <authorList>
            <person name="Sun Q."/>
            <person name="Mori K."/>
        </authorList>
    </citation>
    <scope>NUCLEOTIDE SEQUENCE [LARGE SCALE GENOMIC DNA]</scope>
    <source>
        <strain evidence="2 3">CGMCC 1.15906</strain>
    </source>
</reference>
<dbReference type="CDD" id="cd07716">
    <property type="entry name" value="RNaseZ_short-form-like_MBL-fold"/>
    <property type="match status" value="1"/>
</dbReference>
<protein>
    <submittedName>
        <fullName evidence="2">MBL fold metallo-hydrolase</fullName>
    </submittedName>
</protein>
<dbReference type="PANTHER" id="PTHR46018:SF4">
    <property type="entry name" value="METALLO-HYDROLASE YHFI-RELATED"/>
    <property type="match status" value="1"/>
</dbReference>
<comment type="caution">
    <text evidence="2">The sequence shown here is derived from an EMBL/GenBank/DDBJ whole genome shotgun (WGS) entry which is preliminary data.</text>
</comment>
<dbReference type="EMBL" id="JBHLTC010000002">
    <property type="protein sequence ID" value="MFC0623009.1"/>
    <property type="molecule type" value="Genomic_DNA"/>
</dbReference>
<dbReference type="SUPFAM" id="SSF56281">
    <property type="entry name" value="Metallo-hydrolase/oxidoreductase"/>
    <property type="match status" value="1"/>
</dbReference>
<dbReference type="InterPro" id="IPR001279">
    <property type="entry name" value="Metallo-B-lactamas"/>
</dbReference>
<dbReference type="Pfam" id="PF12706">
    <property type="entry name" value="Lactamase_B_2"/>
    <property type="match status" value="1"/>
</dbReference>
<gene>
    <name evidence="2" type="ORF">ACFFGN_02985</name>
</gene>
<evidence type="ECO:0000313" key="2">
    <source>
        <dbReference type="EMBL" id="MFC0623009.1"/>
    </source>
</evidence>
<feature type="domain" description="Metallo-beta-lactamase" evidence="1">
    <location>
        <begin position="18"/>
        <end position="215"/>
    </location>
</feature>
<name>A0ABV6QEE6_9ACTN</name>
<dbReference type="Gene3D" id="3.60.15.10">
    <property type="entry name" value="Ribonuclease Z/Hydroxyacylglutathione hydrolase-like"/>
    <property type="match status" value="1"/>
</dbReference>
<dbReference type="InterPro" id="IPR036866">
    <property type="entry name" value="RibonucZ/Hydroxyglut_hydro"/>
</dbReference>
<evidence type="ECO:0000259" key="1">
    <source>
        <dbReference type="SMART" id="SM00849"/>
    </source>
</evidence>
<accession>A0ABV6QEE6</accession>
<dbReference type="PANTHER" id="PTHR46018">
    <property type="entry name" value="ZINC PHOSPHODIESTERASE ELAC PROTEIN 1"/>
    <property type="match status" value="1"/>
</dbReference>
<dbReference type="SMART" id="SM00849">
    <property type="entry name" value="Lactamase_B"/>
    <property type="match status" value="1"/>
</dbReference>
<sequence>MQLTVIGCSGSVPGPDSPASSYLLSADGFNLVLDLGLGAFGALQRHIPVSGIGAIGLSHLHPDHCMDLCGLYVATKYSPAAPLPKIPVYGPAGTAARMAQAYDLPEDPGMTEQLAFTTWSPVQEVGPFVVRTAAVIHPVPAYAIRVEHEGRSLVYSGDTGPAAALVELARGADVLLCEAALRDEDPANPPELHLTASEAGEHAQRAGVGRLIVTHVPPWFDRRAQARAAAKTFAGEILTAAPDAVYDI</sequence>